<dbReference type="OrthoDB" id="9786910at2"/>
<dbReference type="GO" id="GO:0140359">
    <property type="term" value="F:ABC-type transporter activity"/>
    <property type="evidence" value="ECO:0007669"/>
    <property type="project" value="InterPro"/>
</dbReference>
<name>A0A518CJ29_9PLAN</name>
<evidence type="ECO:0000256" key="5">
    <source>
        <dbReference type="ARBA" id="ARBA00022519"/>
    </source>
</evidence>
<accession>A0A518CJ29</accession>
<evidence type="ECO:0000256" key="8">
    <source>
        <dbReference type="ARBA" id="ARBA00023136"/>
    </source>
</evidence>
<dbReference type="RefSeq" id="WP_144993613.1">
    <property type="nucleotide sequence ID" value="NZ_CP036281.1"/>
</dbReference>
<dbReference type="Pfam" id="PF01061">
    <property type="entry name" value="ABC2_membrane"/>
    <property type="match status" value="1"/>
</dbReference>
<feature type="transmembrane region" description="Helical" evidence="9">
    <location>
        <begin position="140"/>
        <end position="167"/>
    </location>
</feature>
<keyword evidence="13" id="KW-1185">Reference proteome</keyword>
<evidence type="ECO:0000313" key="13">
    <source>
        <dbReference type="Proteomes" id="UP000317178"/>
    </source>
</evidence>
<feature type="domain" description="ABC transmembrane type-2" evidence="11">
    <location>
        <begin position="67"/>
        <end position="291"/>
    </location>
</feature>
<dbReference type="PRINTS" id="PR00164">
    <property type="entry name" value="ABC2TRNSPORT"/>
</dbReference>
<feature type="transmembrane region" description="Helical" evidence="9">
    <location>
        <begin position="66"/>
        <end position="88"/>
    </location>
</feature>
<feature type="transmembrane region" description="Helical" evidence="9">
    <location>
        <begin position="173"/>
        <end position="197"/>
    </location>
</feature>
<comment type="subcellular location">
    <subcellularLocation>
        <location evidence="1">Cell inner membrane</location>
        <topology evidence="1">Multi-pass membrane protein</topology>
    </subcellularLocation>
    <subcellularLocation>
        <location evidence="9">Cell membrane</location>
        <topology evidence="9">Multi-pass membrane protein</topology>
    </subcellularLocation>
</comment>
<evidence type="ECO:0000259" key="11">
    <source>
        <dbReference type="PROSITE" id="PS51012"/>
    </source>
</evidence>
<evidence type="ECO:0000256" key="2">
    <source>
        <dbReference type="ARBA" id="ARBA00007783"/>
    </source>
</evidence>
<dbReference type="Proteomes" id="UP000317178">
    <property type="component" value="Chromosome"/>
</dbReference>
<evidence type="ECO:0000256" key="6">
    <source>
        <dbReference type="ARBA" id="ARBA00022692"/>
    </source>
</evidence>
<evidence type="ECO:0000256" key="3">
    <source>
        <dbReference type="ARBA" id="ARBA00022448"/>
    </source>
</evidence>
<dbReference type="PANTHER" id="PTHR30413">
    <property type="entry name" value="INNER MEMBRANE TRANSPORT PERMEASE"/>
    <property type="match status" value="1"/>
</dbReference>
<keyword evidence="5" id="KW-0997">Cell inner membrane</keyword>
<keyword evidence="8 9" id="KW-0472">Membrane</keyword>
<dbReference type="InterPro" id="IPR047817">
    <property type="entry name" value="ABC2_TM_bact-type"/>
</dbReference>
<feature type="transmembrane region" description="Helical" evidence="9">
    <location>
        <begin position="100"/>
        <end position="119"/>
    </location>
</feature>
<dbReference type="GO" id="GO:0015920">
    <property type="term" value="P:lipopolysaccharide transport"/>
    <property type="evidence" value="ECO:0007669"/>
    <property type="project" value="TreeGrafter"/>
</dbReference>
<evidence type="ECO:0000256" key="9">
    <source>
        <dbReference type="RuleBase" id="RU361157"/>
    </source>
</evidence>
<gene>
    <name evidence="12" type="primary">tagG</name>
    <name evidence="12" type="ORF">Pla110_09020</name>
</gene>
<feature type="transmembrane region" description="Helical" evidence="9">
    <location>
        <begin position="265"/>
        <end position="288"/>
    </location>
</feature>
<evidence type="ECO:0000313" key="12">
    <source>
        <dbReference type="EMBL" id="QDU79197.1"/>
    </source>
</evidence>
<organism evidence="12 13">
    <name type="scientific">Polystyrenella longa</name>
    <dbReference type="NCBI Taxonomy" id="2528007"/>
    <lineage>
        <taxon>Bacteria</taxon>
        <taxon>Pseudomonadati</taxon>
        <taxon>Planctomycetota</taxon>
        <taxon>Planctomycetia</taxon>
        <taxon>Planctomycetales</taxon>
        <taxon>Planctomycetaceae</taxon>
        <taxon>Polystyrenella</taxon>
    </lineage>
</organism>
<dbReference type="AlphaFoldDB" id="A0A518CJ29"/>
<comment type="similarity">
    <text evidence="2 9">Belongs to the ABC-2 integral membrane protein family.</text>
</comment>
<dbReference type="InterPro" id="IPR013525">
    <property type="entry name" value="ABC2_TM"/>
</dbReference>
<dbReference type="GO" id="GO:0043190">
    <property type="term" value="C:ATP-binding cassette (ABC) transporter complex"/>
    <property type="evidence" value="ECO:0007669"/>
    <property type="project" value="InterPro"/>
</dbReference>
<keyword evidence="7 9" id="KW-1133">Transmembrane helix</keyword>
<dbReference type="KEGG" id="plon:Pla110_09020"/>
<keyword evidence="4 9" id="KW-1003">Cell membrane</keyword>
<feature type="transmembrane region" description="Helical" evidence="9">
    <location>
        <begin position="209"/>
        <end position="228"/>
    </location>
</feature>
<dbReference type="PROSITE" id="PS51012">
    <property type="entry name" value="ABC_TM2"/>
    <property type="match status" value="1"/>
</dbReference>
<evidence type="ECO:0000256" key="7">
    <source>
        <dbReference type="ARBA" id="ARBA00022989"/>
    </source>
</evidence>
<dbReference type="PANTHER" id="PTHR30413:SF8">
    <property type="entry name" value="TRANSPORT PERMEASE PROTEIN"/>
    <property type="match status" value="1"/>
</dbReference>
<keyword evidence="3 9" id="KW-0813">Transport</keyword>
<protein>
    <recommendedName>
        <fullName evidence="9">Transport permease protein</fullName>
    </recommendedName>
</protein>
<evidence type="ECO:0000256" key="1">
    <source>
        <dbReference type="ARBA" id="ARBA00004429"/>
    </source>
</evidence>
<dbReference type="InterPro" id="IPR000412">
    <property type="entry name" value="ABC_2_transport"/>
</dbReference>
<sequence>MSDSPEQTLAPGTNETGNRDEAPRHRIEIKPSSRWGLPDGGELWRYRELLWMLILRDLKVRYKQTVLGLLWTIIQPLALMTIFTLFLGRYIQPADSSVPYYLFVLTGLVMWQFFARSLTDASTSLVVNERVVTKVYFPRILVPTSVILAGLPDFLIASLILGCFLIGSGLWPGLLILFAPLFVILTFVAAMGVGLWLSALDVNYRDVRYTLSFLTQLWMFASPIVYPAEAVQEKWGLPGTVLYGMNPIAGAIEGFRWTIFTDGPFPMALVVMSSLVTCLLFISGMYYFQQMQRTLADHL</sequence>
<keyword evidence="6 9" id="KW-0812">Transmembrane</keyword>
<evidence type="ECO:0000256" key="10">
    <source>
        <dbReference type="SAM" id="MobiDB-lite"/>
    </source>
</evidence>
<feature type="compositionally biased region" description="Polar residues" evidence="10">
    <location>
        <begin position="1"/>
        <end position="16"/>
    </location>
</feature>
<evidence type="ECO:0000256" key="4">
    <source>
        <dbReference type="ARBA" id="ARBA00022475"/>
    </source>
</evidence>
<proteinExistence type="inferred from homology"/>
<feature type="region of interest" description="Disordered" evidence="10">
    <location>
        <begin position="1"/>
        <end position="24"/>
    </location>
</feature>
<dbReference type="EMBL" id="CP036281">
    <property type="protein sequence ID" value="QDU79197.1"/>
    <property type="molecule type" value="Genomic_DNA"/>
</dbReference>
<reference evidence="12 13" key="1">
    <citation type="submission" date="2019-02" db="EMBL/GenBank/DDBJ databases">
        <title>Deep-cultivation of Planctomycetes and their phenomic and genomic characterization uncovers novel biology.</title>
        <authorList>
            <person name="Wiegand S."/>
            <person name="Jogler M."/>
            <person name="Boedeker C."/>
            <person name="Pinto D."/>
            <person name="Vollmers J."/>
            <person name="Rivas-Marin E."/>
            <person name="Kohn T."/>
            <person name="Peeters S.H."/>
            <person name="Heuer A."/>
            <person name="Rast P."/>
            <person name="Oberbeckmann S."/>
            <person name="Bunk B."/>
            <person name="Jeske O."/>
            <person name="Meyerdierks A."/>
            <person name="Storesund J.E."/>
            <person name="Kallscheuer N."/>
            <person name="Luecker S."/>
            <person name="Lage O.M."/>
            <person name="Pohl T."/>
            <person name="Merkel B.J."/>
            <person name="Hornburger P."/>
            <person name="Mueller R.-W."/>
            <person name="Bruemmer F."/>
            <person name="Labrenz M."/>
            <person name="Spormann A.M."/>
            <person name="Op den Camp H."/>
            <person name="Overmann J."/>
            <person name="Amann R."/>
            <person name="Jetten M.S.M."/>
            <person name="Mascher T."/>
            <person name="Medema M.H."/>
            <person name="Devos D.P."/>
            <person name="Kaster A.-K."/>
            <person name="Ovreas L."/>
            <person name="Rohde M."/>
            <person name="Galperin M.Y."/>
            <person name="Jogler C."/>
        </authorList>
    </citation>
    <scope>NUCLEOTIDE SEQUENCE [LARGE SCALE GENOMIC DNA]</scope>
    <source>
        <strain evidence="12 13">Pla110</strain>
    </source>
</reference>